<dbReference type="EMBL" id="MPRL01000049">
    <property type="protein sequence ID" value="OOZ39536.1"/>
    <property type="molecule type" value="Genomic_DNA"/>
</dbReference>
<dbReference type="OrthoDB" id="9148835at2"/>
<dbReference type="SUPFAM" id="SSF56925">
    <property type="entry name" value="OMPA-like"/>
    <property type="match status" value="1"/>
</dbReference>
<dbReference type="Pfam" id="PF08239">
    <property type="entry name" value="SH3_3"/>
    <property type="match status" value="1"/>
</dbReference>
<comment type="caution">
    <text evidence="3">The sequence shown here is derived from an EMBL/GenBank/DDBJ whole genome shotgun (WGS) entry which is preliminary data.</text>
</comment>
<keyword evidence="1" id="KW-0732">Signal</keyword>
<feature type="chain" id="PRO_5012256105" description="SH3b domain-containing protein" evidence="1">
    <location>
        <begin position="29"/>
        <end position="257"/>
    </location>
</feature>
<evidence type="ECO:0000313" key="3">
    <source>
        <dbReference type="EMBL" id="OOZ39536.1"/>
    </source>
</evidence>
<dbReference type="InterPro" id="IPR003646">
    <property type="entry name" value="SH3-like_bac-type"/>
</dbReference>
<accession>A0A1T2L3L0</accession>
<dbReference type="Proteomes" id="UP000191110">
    <property type="component" value="Unassembled WGS sequence"/>
</dbReference>
<name>A0A1T2L3L0_9GAMM</name>
<proteinExistence type="predicted"/>
<keyword evidence="4" id="KW-1185">Reference proteome</keyword>
<feature type="domain" description="SH3b" evidence="2">
    <location>
        <begin position="43"/>
        <end position="91"/>
    </location>
</feature>
<dbReference type="Gene3D" id="2.30.30.40">
    <property type="entry name" value="SH3 Domains"/>
    <property type="match status" value="1"/>
</dbReference>
<evidence type="ECO:0000313" key="4">
    <source>
        <dbReference type="Proteomes" id="UP000191110"/>
    </source>
</evidence>
<sequence length="257" mass="28749">MGNQPQGVLNSSLKLLITLLLFSSAACAEEFAEVQIAEPYIELHTGPGRGYPVFHVAARGEWLTVLKRRTDWYQVRTQRSHEIQQQTGWVKHAAMALTLNHNGEVVDIAEPGIGDFSSRRWEMGMLGGDFSGANLIAVYAAYSFNANLAAEVGLSQILGSYSDSQHATLNLAAQPFTEWRYTPFFTLGTGVINTNPRTTLVQSEDRVDPTAFAGIGLRAYLTRRFLLRAEYRHHTLFSSRDENEEIDEWKAGIAFFF</sequence>
<evidence type="ECO:0000256" key="1">
    <source>
        <dbReference type="SAM" id="SignalP"/>
    </source>
</evidence>
<dbReference type="RefSeq" id="WP_078484153.1">
    <property type="nucleotide sequence ID" value="NZ_MPRL01000049.1"/>
</dbReference>
<reference evidence="3 4" key="1">
    <citation type="submission" date="2016-11" db="EMBL/GenBank/DDBJ databases">
        <title>Mixed transmission modes and dynamic genome evolution in an obligate animal-bacterial symbiosis.</title>
        <authorList>
            <person name="Russell S.L."/>
            <person name="Corbett-Detig R.B."/>
            <person name="Cavanaugh C.M."/>
        </authorList>
    </citation>
    <scope>NUCLEOTIDE SEQUENCE [LARGE SCALE GENOMIC DNA]</scope>
    <source>
        <strain evidence="3">Sveles-Q1</strain>
    </source>
</reference>
<gene>
    <name evidence="3" type="ORF">BOW53_11135</name>
</gene>
<evidence type="ECO:0000259" key="2">
    <source>
        <dbReference type="Pfam" id="PF08239"/>
    </source>
</evidence>
<protein>
    <recommendedName>
        <fullName evidence="2">SH3b domain-containing protein</fullName>
    </recommendedName>
</protein>
<dbReference type="Gene3D" id="2.40.160.20">
    <property type="match status" value="1"/>
</dbReference>
<dbReference type="InterPro" id="IPR011250">
    <property type="entry name" value="OMP/PagP_B-barrel"/>
</dbReference>
<feature type="signal peptide" evidence="1">
    <location>
        <begin position="1"/>
        <end position="28"/>
    </location>
</feature>
<dbReference type="AlphaFoldDB" id="A0A1T2L3L0"/>
<organism evidence="3 4">
    <name type="scientific">Solemya pervernicosa gill symbiont</name>
    <dbReference type="NCBI Taxonomy" id="642797"/>
    <lineage>
        <taxon>Bacteria</taxon>
        <taxon>Pseudomonadati</taxon>
        <taxon>Pseudomonadota</taxon>
        <taxon>Gammaproteobacteria</taxon>
        <taxon>sulfur-oxidizing symbionts</taxon>
    </lineage>
</organism>